<accession>A0A2D0N1B7</accession>
<keyword evidence="1" id="KW-0175">Coiled coil</keyword>
<evidence type="ECO:0000256" key="1">
    <source>
        <dbReference type="SAM" id="Coils"/>
    </source>
</evidence>
<dbReference type="Proteomes" id="UP000223913">
    <property type="component" value="Unassembled WGS sequence"/>
</dbReference>
<gene>
    <name evidence="2" type="ORF">CRP01_32680</name>
</gene>
<reference evidence="2 3" key="1">
    <citation type="submission" date="2017-10" db="EMBL/GenBank/DDBJ databases">
        <title>The draft genome sequence of Lewinella nigricans NBRC 102662.</title>
        <authorList>
            <person name="Wang K."/>
        </authorList>
    </citation>
    <scope>NUCLEOTIDE SEQUENCE [LARGE SCALE GENOMIC DNA]</scope>
    <source>
        <strain evidence="2 3">NBRC 102662</strain>
    </source>
</reference>
<proteinExistence type="predicted"/>
<name>A0A2D0N1B7_FLAN2</name>
<comment type="caution">
    <text evidence="2">The sequence shown here is derived from an EMBL/GenBank/DDBJ whole genome shotgun (WGS) entry which is preliminary data.</text>
</comment>
<keyword evidence="3" id="KW-1185">Reference proteome</keyword>
<feature type="coiled-coil region" evidence="1">
    <location>
        <begin position="46"/>
        <end position="73"/>
    </location>
</feature>
<protein>
    <submittedName>
        <fullName evidence="2">3-oxoacyl-ACP synthase</fullName>
    </submittedName>
</protein>
<evidence type="ECO:0000313" key="2">
    <source>
        <dbReference type="EMBL" id="PHN02257.1"/>
    </source>
</evidence>
<evidence type="ECO:0000313" key="3">
    <source>
        <dbReference type="Proteomes" id="UP000223913"/>
    </source>
</evidence>
<dbReference type="EMBL" id="PDUD01000042">
    <property type="protein sequence ID" value="PHN02257.1"/>
    <property type="molecule type" value="Genomic_DNA"/>
</dbReference>
<organism evidence="2 3">
    <name type="scientific">Flavilitoribacter nigricans (strain ATCC 23147 / DSM 23189 / NBRC 102662 / NCIMB 1420 / SS-2)</name>
    <name type="common">Lewinella nigricans</name>
    <dbReference type="NCBI Taxonomy" id="1122177"/>
    <lineage>
        <taxon>Bacteria</taxon>
        <taxon>Pseudomonadati</taxon>
        <taxon>Bacteroidota</taxon>
        <taxon>Saprospiria</taxon>
        <taxon>Saprospirales</taxon>
        <taxon>Lewinellaceae</taxon>
        <taxon>Flavilitoribacter</taxon>
    </lineage>
</organism>
<sequence length="183" mass="20828">MRAKGTTGNDNHHLFETSVFEIQNHLLLRNMSEPLFLKQQLFEHCDQKVRQQIADLEAALASVEESRNNETKSSVGDKYETGRAMMQQEEEKYRTQLANALHLKRVLEQIDPERRCARVEAGSLVITSAGRYFISIGLGKIRLDDGLYYAISTEAPVSRELLGKSPGDIIYFNQKQIEILDIS</sequence>
<dbReference type="AlphaFoldDB" id="A0A2D0N1B7"/>